<dbReference type="Proteomes" id="UP001173801">
    <property type="component" value="Unassembled WGS sequence"/>
</dbReference>
<reference evidence="1" key="2">
    <citation type="journal article" date="2023" name="Microorganisms">
        <title>Isolation and Genomic Characteristics of Cat-Borne Campylobacter felis sp. nov. and Sheep-Borne Campylobacter ovis sp. nov.</title>
        <authorList>
            <person name="Wang H."/>
            <person name="Li Y."/>
            <person name="Gu Y."/>
            <person name="Zhou G."/>
            <person name="Chen X."/>
            <person name="Zhang X."/>
            <person name="Shao Z."/>
            <person name="Zhang J."/>
            <person name="Zhang M."/>
        </authorList>
    </citation>
    <scope>NUCLEOTIDE SEQUENCE</scope>
    <source>
        <strain evidence="1">PS10</strain>
    </source>
</reference>
<proteinExistence type="predicted"/>
<evidence type="ECO:0008006" key="3">
    <source>
        <dbReference type="Google" id="ProtNLM"/>
    </source>
</evidence>
<protein>
    <recommendedName>
        <fullName evidence="3">Type I restriction enzyme R protein N-terminal domain-containing protein</fullName>
    </recommendedName>
</protein>
<dbReference type="RefSeq" id="WP_284938476.1">
    <property type="nucleotide sequence ID" value="NZ_JANURM010000019.1"/>
</dbReference>
<keyword evidence="2" id="KW-1185">Reference proteome</keyword>
<name>A0ABT7HS76_9BACT</name>
<gene>
    <name evidence="1" type="ORF">NYG85_10250</name>
</gene>
<reference evidence="1" key="1">
    <citation type="submission" date="2022-08" db="EMBL/GenBank/DDBJ databases">
        <authorList>
            <person name="Wang H."/>
        </authorList>
    </citation>
    <scope>NUCLEOTIDE SEQUENCE</scope>
    <source>
        <strain evidence="1">PS10</strain>
    </source>
</reference>
<accession>A0ABT7HS76</accession>
<sequence>MIKTLKEEEYQDGFLRKIFVECLGYTLKPDPNFNLTREEKNATDGKKADGAIVIDGEVRGVIELKDTKTKNLDDVQSQAFGYKVSHKNTRYVIISNFAKLRFYIDDKTEYEEFDLFNIKRKDFDKLYLFLHFDHIASDLPISLKEKSIQEEQ</sequence>
<evidence type="ECO:0000313" key="2">
    <source>
        <dbReference type="Proteomes" id="UP001173801"/>
    </source>
</evidence>
<organism evidence="1 2">
    <name type="scientific">Campylobacter gastrosuis</name>
    <dbReference type="NCBI Taxonomy" id="2974576"/>
    <lineage>
        <taxon>Bacteria</taxon>
        <taxon>Pseudomonadati</taxon>
        <taxon>Campylobacterota</taxon>
        <taxon>Epsilonproteobacteria</taxon>
        <taxon>Campylobacterales</taxon>
        <taxon>Campylobacteraceae</taxon>
        <taxon>Campylobacter</taxon>
    </lineage>
</organism>
<dbReference type="EMBL" id="JANURM010000019">
    <property type="protein sequence ID" value="MDL0089740.1"/>
    <property type="molecule type" value="Genomic_DNA"/>
</dbReference>
<evidence type="ECO:0000313" key="1">
    <source>
        <dbReference type="EMBL" id="MDL0089740.1"/>
    </source>
</evidence>
<comment type="caution">
    <text evidence="1">The sequence shown here is derived from an EMBL/GenBank/DDBJ whole genome shotgun (WGS) entry which is preliminary data.</text>
</comment>